<reference evidence="6" key="1">
    <citation type="journal article" date="2019" name="Int. J. Syst. Evol. Microbiol.">
        <title>The Global Catalogue of Microorganisms (GCM) 10K type strain sequencing project: providing services to taxonomists for standard genome sequencing and annotation.</title>
        <authorList>
            <consortium name="The Broad Institute Genomics Platform"/>
            <consortium name="The Broad Institute Genome Sequencing Center for Infectious Disease"/>
            <person name="Wu L."/>
            <person name="Ma J."/>
        </authorList>
    </citation>
    <scope>NUCLEOTIDE SEQUENCE [LARGE SCALE GENOMIC DNA]</scope>
    <source>
        <strain evidence="6">CGMCC 1.6375</strain>
    </source>
</reference>
<proteinExistence type="predicted"/>
<evidence type="ECO:0000256" key="1">
    <source>
        <dbReference type="ARBA" id="ARBA00023015"/>
    </source>
</evidence>
<sequence length="308" mass="35519">MNKPYLINSISEQHRLLGLPKPKHPLISVFGHENADYARLVDLQHFTLNFYCISIKTDYDGRLKYGHRHYDFDEGMMAFISPNQLLMKLDPGSKPPGGMTLMFHQDFIAGTSLAAKIRNFGFFSYELHEALHLSEQEEVKIKGLFASIEAEYQSSIDQFSHEVMISHIELLLQYSSRFYARQFITRKVANDEILIRLEVVLNTFLESQKGLPTVQQVARELNVSADYLSDMLRTVSGQTAQQHIQARVIDKAKQLLATTNLQVSEIAYQIGFEYPQSFHKLFKNKTNMSPVQYRESLNDQVEHDQPRD</sequence>
<dbReference type="PANTHER" id="PTHR43280">
    <property type="entry name" value="ARAC-FAMILY TRANSCRIPTIONAL REGULATOR"/>
    <property type="match status" value="1"/>
</dbReference>
<dbReference type="SMART" id="SM00342">
    <property type="entry name" value="HTH_ARAC"/>
    <property type="match status" value="1"/>
</dbReference>
<name>A0ABQ2IN01_9BACT</name>
<evidence type="ECO:0000256" key="2">
    <source>
        <dbReference type="ARBA" id="ARBA00023125"/>
    </source>
</evidence>
<keyword evidence="1" id="KW-0805">Transcription regulation</keyword>
<dbReference type="PANTHER" id="PTHR43280:SF32">
    <property type="entry name" value="TRANSCRIPTIONAL REGULATORY PROTEIN"/>
    <property type="match status" value="1"/>
</dbReference>
<dbReference type="RefSeq" id="WP_019945372.1">
    <property type="nucleotide sequence ID" value="NZ_BMLI01000004.1"/>
</dbReference>
<evidence type="ECO:0000313" key="5">
    <source>
        <dbReference type="EMBL" id="GGN13230.1"/>
    </source>
</evidence>
<dbReference type="InterPro" id="IPR009057">
    <property type="entry name" value="Homeodomain-like_sf"/>
</dbReference>
<organism evidence="5 6">
    <name type="scientific">Dyadobacter beijingensis</name>
    <dbReference type="NCBI Taxonomy" id="365489"/>
    <lineage>
        <taxon>Bacteria</taxon>
        <taxon>Pseudomonadati</taxon>
        <taxon>Bacteroidota</taxon>
        <taxon>Cytophagia</taxon>
        <taxon>Cytophagales</taxon>
        <taxon>Spirosomataceae</taxon>
        <taxon>Dyadobacter</taxon>
    </lineage>
</organism>
<keyword evidence="6" id="KW-1185">Reference proteome</keyword>
<comment type="caution">
    <text evidence="5">The sequence shown here is derived from an EMBL/GenBank/DDBJ whole genome shotgun (WGS) entry which is preliminary data.</text>
</comment>
<keyword evidence="2" id="KW-0238">DNA-binding</keyword>
<dbReference type="Gene3D" id="1.10.10.60">
    <property type="entry name" value="Homeodomain-like"/>
    <property type="match status" value="1"/>
</dbReference>
<dbReference type="Proteomes" id="UP000632339">
    <property type="component" value="Unassembled WGS sequence"/>
</dbReference>
<keyword evidence="3" id="KW-0804">Transcription</keyword>
<dbReference type="EMBL" id="BMLI01000004">
    <property type="protein sequence ID" value="GGN13230.1"/>
    <property type="molecule type" value="Genomic_DNA"/>
</dbReference>
<evidence type="ECO:0000313" key="6">
    <source>
        <dbReference type="Proteomes" id="UP000632339"/>
    </source>
</evidence>
<evidence type="ECO:0000256" key="3">
    <source>
        <dbReference type="ARBA" id="ARBA00023163"/>
    </source>
</evidence>
<evidence type="ECO:0000259" key="4">
    <source>
        <dbReference type="PROSITE" id="PS01124"/>
    </source>
</evidence>
<dbReference type="InterPro" id="IPR018060">
    <property type="entry name" value="HTH_AraC"/>
</dbReference>
<gene>
    <name evidence="5" type="ORF">GCM10010967_56670</name>
</gene>
<dbReference type="Pfam" id="PF12833">
    <property type="entry name" value="HTH_18"/>
    <property type="match status" value="1"/>
</dbReference>
<dbReference type="PROSITE" id="PS01124">
    <property type="entry name" value="HTH_ARAC_FAMILY_2"/>
    <property type="match status" value="1"/>
</dbReference>
<feature type="domain" description="HTH araC/xylS-type" evidence="4">
    <location>
        <begin position="195"/>
        <end position="296"/>
    </location>
</feature>
<dbReference type="SUPFAM" id="SSF46689">
    <property type="entry name" value="Homeodomain-like"/>
    <property type="match status" value="1"/>
</dbReference>
<protein>
    <submittedName>
        <fullName evidence="5">AraC family transcriptional regulator</fullName>
    </submittedName>
</protein>
<accession>A0ABQ2IN01</accession>